<accession>A0A0F7FRC8</accession>
<keyword evidence="2" id="KW-0808">Transferase</keyword>
<evidence type="ECO:0000313" key="3">
    <source>
        <dbReference type="Proteomes" id="UP000034034"/>
    </source>
</evidence>
<dbReference type="KEGG" id="sxi:SXIM_13800"/>
<keyword evidence="2" id="KW-0489">Methyltransferase</keyword>
<dbReference type="AlphaFoldDB" id="A0A0F7FRC8"/>
<dbReference type="PATRIC" id="fig|408015.6.peg.1414"/>
<dbReference type="Pfam" id="PF13649">
    <property type="entry name" value="Methyltransf_25"/>
    <property type="match status" value="1"/>
</dbReference>
<feature type="domain" description="Methyltransferase" evidence="1">
    <location>
        <begin position="72"/>
        <end position="163"/>
    </location>
</feature>
<dbReference type="STRING" id="408015.SXIM_13800"/>
<dbReference type="RefSeq" id="WP_046723274.1">
    <property type="nucleotide sequence ID" value="NZ_CP009922.3"/>
</dbReference>
<proteinExistence type="predicted"/>
<sequence>MTAVMPRGGPHASWLDRRYETDEPEYLDRPDTPHEAARVRRALHRMQLLTRGYDRYARWTLERAGAGPSPRVLELGAGTGGLSRRVLRRHPGARVTVSDVAPDAVAALEAGPLGAHPRAVVRRLDATAIDAPDAAFDVAVFAASLHHLPPDKVRAVLREGTRVAGTLLLIDAWRSPWVCAAAIPLMFATGGPTHVHDGVISLRKAYGAAALRELAAPLPLTVRFAFPGYLVAMVGRGA</sequence>
<protein>
    <submittedName>
        <fullName evidence="2">UbiE demethylmenaquinone methyltransferase</fullName>
    </submittedName>
</protein>
<dbReference type="InterPro" id="IPR029063">
    <property type="entry name" value="SAM-dependent_MTases_sf"/>
</dbReference>
<dbReference type="Proteomes" id="UP000034034">
    <property type="component" value="Chromosome"/>
</dbReference>
<reference evidence="2" key="1">
    <citation type="submission" date="2019-08" db="EMBL/GenBank/DDBJ databases">
        <title>Complete genome sequence of a mangrove-derived Streptomyces xiamenensis.</title>
        <authorList>
            <person name="Xu J."/>
        </authorList>
    </citation>
    <scope>NUCLEOTIDE SEQUENCE</scope>
    <source>
        <strain evidence="2">318</strain>
    </source>
</reference>
<evidence type="ECO:0000313" key="2">
    <source>
        <dbReference type="EMBL" id="AKG42764.1"/>
    </source>
</evidence>
<dbReference type="HOGENOM" id="CLU_099421_0_0_11"/>
<evidence type="ECO:0000259" key="1">
    <source>
        <dbReference type="Pfam" id="PF13649"/>
    </source>
</evidence>
<dbReference type="GO" id="GO:0032259">
    <property type="term" value="P:methylation"/>
    <property type="evidence" value="ECO:0007669"/>
    <property type="project" value="UniProtKB-KW"/>
</dbReference>
<dbReference type="SUPFAM" id="SSF53335">
    <property type="entry name" value="S-adenosyl-L-methionine-dependent methyltransferases"/>
    <property type="match status" value="1"/>
</dbReference>
<dbReference type="PANTHER" id="PTHR42912:SF93">
    <property type="entry name" value="N6-ADENOSINE-METHYLTRANSFERASE TMT1A"/>
    <property type="match status" value="1"/>
</dbReference>
<keyword evidence="3" id="KW-1185">Reference proteome</keyword>
<dbReference type="PANTHER" id="PTHR42912">
    <property type="entry name" value="METHYLTRANSFERASE"/>
    <property type="match status" value="1"/>
</dbReference>
<organism evidence="2 3">
    <name type="scientific">Streptomyces xiamenensis</name>
    <dbReference type="NCBI Taxonomy" id="408015"/>
    <lineage>
        <taxon>Bacteria</taxon>
        <taxon>Bacillati</taxon>
        <taxon>Actinomycetota</taxon>
        <taxon>Actinomycetes</taxon>
        <taxon>Kitasatosporales</taxon>
        <taxon>Streptomycetaceae</taxon>
        <taxon>Streptomyces</taxon>
    </lineage>
</organism>
<name>A0A0F7FRC8_9ACTN</name>
<dbReference type="CDD" id="cd02440">
    <property type="entry name" value="AdoMet_MTases"/>
    <property type="match status" value="1"/>
</dbReference>
<dbReference type="InterPro" id="IPR050508">
    <property type="entry name" value="Methyltransf_Superfamily"/>
</dbReference>
<gene>
    <name evidence="2" type="ORF">SXIM_13800</name>
</gene>
<dbReference type="InterPro" id="IPR041698">
    <property type="entry name" value="Methyltransf_25"/>
</dbReference>
<dbReference type="EMBL" id="CP009922">
    <property type="protein sequence ID" value="AKG42764.1"/>
    <property type="molecule type" value="Genomic_DNA"/>
</dbReference>
<dbReference type="Gene3D" id="3.40.50.150">
    <property type="entry name" value="Vaccinia Virus protein VP39"/>
    <property type="match status" value="1"/>
</dbReference>
<dbReference type="GO" id="GO:0008168">
    <property type="term" value="F:methyltransferase activity"/>
    <property type="evidence" value="ECO:0007669"/>
    <property type="project" value="UniProtKB-KW"/>
</dbReference>